<dbReference type="Proteomes" id="UP001150538">
    <property type="component" value="Unassembled WGS sequence"/>
</dbReference>
<keyword evidence="1" id="KW-0732">Signal</keyword>
<evidence type="ECO:0000256" key="1">
    <source>
        <dbReference type="SAM" id="SignalP"/>
    </source>
</evidence>
<dbReference type="AlphaFoldDB" id="A0A9W7ZNV0"/>
<proteinExistence type="predicted"/>
<reference evidence="2" key="1">
    <citation type="submission" date="2022-07" db="EMBL/GenBank/DDBJ databases">
        <title>Phylogenomic reconstructions and comparative analyses of Kickxellomycotina fungi.</title>
        <authorList>
            <person name="Reynolds N.K."/>
            <person name="Stajich J.E."/>
            <person name="Barry K."/>
            <person name="Grigoriev I.V."/>
            <person name="Crous P."/>
            <person name="Smith M.E."/>
        </authorList>
    </citation>
    <scope>NUCLEOTIDE SEQUENCE</scope>
    <source>
        <strain evidence="2">NBRC 100468</strain>
    </source>
</reference>
<feature type="signal peptide" evidence="1">
    <location>
        <begin position="1"/>
        <end position="30"/>
    </location>
</feature>
<feature type="chain" id="PRO_5040873325" evidence="1">
    <location>
        <begin position="31"/>
        <end position="255"/>
    </location>
</feature>
<comment type="caution">
    <text evidence="2">The sequence shown here is derived from an EMBL/GenBank/DDBJ whole genome shotgun (WGS) entry which is preliminary data.</text>
</comment>
<name>A0A9W7ZNV0_9FUNG</name>
<evidence type="ECO:0000313" key="2">
    <source>
        <dbReference type="EMBL" id="KAJ1912708.1"/>
    </source>
</evidence>
<keyword evidence="3" id="KW-1185">Reference proteome</keyword>
<sequence>MKISILSIAAATVALSTSIMTLAAPSPVLGLDDKTHLQAGNLGFVPLGQILGFSGRKRGLTDGSLNDVQANILGLDILNGLLGRRDIFGNVLDQATDNIDHGLQLPPSSGPHRRDLLNGLLNGAVENTVNYVLSNGVGSILSQLSYLPVDVDVTDTIQRIPVVGKILSPILIEVLGDFHLDIKAFIKLIATITDPMDPNANLVEQIVGKVNASVYAALRAKVSSHETKDGRGIVPKLVGPIDVDASATVTATIQV</sequence>
<organism evidence="2 3">
    <name type="scientific">Mycoemilia scoparia</name>
    <dbReference type="NCBI Taxonomy" id="417184"/>
    <lineage>
        <taxon>Eukaryota</taxon>
        <taxon>Fungi</taxon>
        <taxon>Fungi incertae sedis</taxon>
        <taxon>Zoopagomycota</taxon>
        <taxon>Kickxellomycotina</taxon>
        <taxon>Kickxellomycetes</taxon>
        <taxon>Kickxellales</taxon>
        <taxon>Kickxellaceae</taxon>
        <taxon>Mycoemilia</taxon>
    </lineage>
</organism>
<evidence type="ECO:0000313" key="3">
    <source>
        <dbReference type="Proteomes" id="UP001150538"/>
    </source>
</evidence>
<protein>
    <submittedName>
        <fullName evidence="2">Uncharacterized protein</fullName>
    </submittedName>
</protein>
<accession>A0A9W7ZNV0</accession>
<gene>
    <name evidence="2" type="ORF">H4219_005502</name>
</gene>
<dbReference type="OrthoDB" id="5745680at2759"/>
<dbReference type="EMBL" id="JANBPU010000320">
    <property type="protein sequence ID" value="KAJ1912708.1"/>
    <property type="molecule type" value="Genomic_DNA"/>
</dbReference>